<dbReference type="EMBL" id="BTGU01000111">
    <property type="protein sequence ID" value="GMN61379.1"/>
    <property type="molecule type" value="Genomic_DNA"/>
</dbReference>
<dbReference type="AlphaFoldDB" id="A0AA88DXM7"/>
<comment type="caution">
    <text evidence="1">The sequence shown here is derived from an EMBL/GenBank/DDBJ whole genome shotgun (WGS) entry which is preliminary data.</text>
</comment>
<proteinExistence type="predicted"/>
<sequence>MPKIPLVAVTVVHVAPVGCADRQAPHTTTLRHSDEVRRDLRLRFGKQISRTNNGREEVSILSRDVHIAIHYLSRSLLLWRRDPYRGRRDSRTAPESLTFRSNLSGVLFCRLNRQSYEIPHVFSSSLTRDIHRDSSPVSTAIVMATATTDGEIRERSEKFRVGEERFCSQRGVMTFCCMTTMGDGALAVATAVGES</sequence>
<keyword evidence="2" id="KW-1185">Reference proteome</keyword>
<name>A0AA88DXM7_FICCA</name>
<dbReference type="Proteomes" id="UP001187192">
    <property type="component" value="Unassembled WGS sequence"/>
</dbReference>
<gene>
    <name evidence="1" type="ORF">TIFTF001_030468</name>
</gene>
<protein>
    <submittedName>
        <fullName evidence="1">Uncharacterized protein</fullName>
    </submittedName>
</protein>
<evidence type="ECO:0000313" key="1">
    <source>
        <dbReference type="EMBL" id="GMN61379.1"/>
    </source>
</evidence>
<accession>A0AA88DXM7</accession>
<evidence type="ECO:0000313" key="2">
    <source>
        <dbReference type="Proteomes" id="UP001187192"/>
    </source>
</evidence>
<organism evidence="1 2">
    <name type="scientific">Ficus carica</name>
    <name type="common">Common fig</name>
    <dbReference type="NCBI Taxonomy" id="3494"/>
    <lineage>
        <taxon>Eukaryota</taxon>
        <taxon>Viridiplantae</taxon>
        <taxon>Streptophyta</taxon>
        <taxon>Embryophyta</taxon>
        <taxon>Tracheophyta</taxon>
        <taxon>Spermatophyta</taxon>
        <taxon>Magnoliopsida</taxon>
        <taxon>eudicotyledons</taxon>
        <taxon>Gunneridae</taxon>
        <taxon>Pentapetalae</taxon>
        <taxon>rosids</taxon>
        <taxon>fabids</taxon>
        <taxon>Rosales</taxon>
        <taxon>Moraceae</taxon>
        <taxon>Ficeae</taxon>
        <taxon>Ficus</taxon>
    </lineage>
</organism>
<reference evidence="1" key="1">
    <citation type="submission" date="2023-07" db="EMBL/GenBank/DDBJ databases">
        <title>draft genome sequence of fig (Ficus carica).</title>
        <authorList>
            <person name="Takahashi T."/>
            <person name="Nishimura K."/>
        </authorList>
    </citation>
    <scope>NUCLEOTIDE SEQUENCE</scope>
</reference>